<dbReference type="InterPro" id="IPR052155">
    <property type="entry name" value="Biofilm_reg_signaling"/>
</dbReference>
<dbReference type="SMART" id="SM00267">
    <property type="entry name" value="GGDEF"/>
    <property type="match status" value="1"/>
</dbReference>
<name>A0ABU9T1M8_9ALTE</name>
<dbReference type="CDD" id="cd01948">
    <property type="entry name" value="EAL"/>
    <property type="match status" value="1"/>
</dbReference>
<keyword evidence="6" id="KW-1185">Reference proteome</keyword>
<gene>
    <name evidence="5" type="ORF">WNY77_19735</name>
</gene>
<evidence type="ECO:0000313" key="5">
    <source>
        <dbReference type="EMBL" id="MEM5499653.1"/>
    </source>
</evidence>
<comment type="caution">
    <text evidence="5">The sequence shown here is derived from an EMBL/GenBank/DDBJ whole genome shotgun (WGS) entry which is preliminary data.</text>
</comment>
<evidence type="ECO:0000259" key="3">
    <source>
        <dbReference type="PROSITE" id="PS50883"/>
    </source>
</evidence>
<dbReference type="InterPro" id="IPR035919">
    <property type="entry name" value="EAL_sf"/>
</dbReference>
<dbReference type="InterPro" id="IPR001633">
    <property type="entry name" value="EAL_dom"/>
</dbReference>
<dbReference type="RefSeq" id="WP_342882725.1">
    <property type="nucleotide sequence ID" value="NZ_JBBMQS010000016.1"/>
</dbReference>
<feature type="domain" description="GGDEF" evidence="4">
    <location>
        <begin position="172"/>
        <end position="305"/>
    </location>
</feature>
<reference evidence="5 6" key="1">
    <citation type="submission" date="2024-03" db="EMBL/GenBank/DDBJ databases">
        <title>Community enrichment and isolation of bacterial strains for fucoidan degradation.</title>
        <authorList>
            <person name="Sichert A."/>
        </authorList>
    </citation>
    <scope>NUCLEOTIDE SEQUENCE [LARGE SCALE GENOMIC DNA]</scope>
    <source>
        <strain evidence="5 6">AS12</strain>
    </source>
</reference>
<dbReference type="SUPFAM" id="SSF55073">
    <property type="entry name" value="Nucleotide cyclase"/>
    <property type="match status" value="1"/>
</dbReference>
<dbReference type="InterPro" id="IPR043128">
    <property type="entry name" value="Rev_trsase/Diguanyl_cyclase"/>
</dbReference>
<accession>A0ABU9T1M8</accession>
<dbReference type="Gene3D" id="3.40.50.2300">
    <property type="match status" value="1"/>
</dbReference>
<dbReference type="CDD" id="cd00156">
    <property type="entry name" value="REC"/>
    <property type="match status" value="1"/>
</dbReference>
<protein>
    <submittedName>
        <fullName evidence="5">EAL domain-containing protein</fullName>
    </submittedName>
</protein>
<dbReference type="SUPFAM" id="SSF52172">
    <property type="entry name" value="CheY-like"/>
    <property type="match status" value="1"/>
</dbReference>
<evidence type="ECO:0000259" key="2">
    <source>
        <dbReference type="PROSITE" id="PS50110"/>
    </source>
</evidence>
<dbReference type="SMART" id="SM00052">
    <property type="entry name" value="EAL"/>
    <property type="match status" value="1"/>
</dbReference>
<proteinExistence type="predicted"/>
<dbReference type="CDD" id="cd01949">
    <property type="entry name" value="GGDEF"/>
    <property type="match status" value="1"/>
</dbReference>
<feature type="modified residue" description="4-aspartylphosphate" evidence="1">
    <location>
        <position position="54"/>
    </location>
</feature>
<dbReference type="PROSITE" id="PS50110">
    <property type="entry name" value="RESPONSE_REGULATORY"/>
    <property type="match status" value="1"/>
</dbReference>
<evidence type="ECO:0000313" key="6">
    <source>
        <dbReference type="Proteomes" id="UP001461163"/>
    </source>
</evidence>
<dbReference type="PROSITE" id="PS50883">
    <property type="entry name" value="EAL"/>
    <property type="match status" value="1"/>
</dbReference>
<keyword evidence="1" id="KW-0597">Phosphoprotein</keyword>
<feature type="domain" description="Response regulatory" evidence="2">
    <location>
        <begin position="2"/>
        <end position="121"/>
    </location>
</feature>
<dbReference type="InterPro" id="IPR011006">
    <property type="entry name" value="CheY-like_superfamily"/>
</dbReference>
<sequence>MKVLIVDDDAVDRRVVRRTLGASGDSYHEVQEASSVAEGLELLDGNQFDVILLDCRMPDVDGIEMVTDMHAKPDMGNTAVVMISASDDTNLALRCIEAGAQDFIPKNEITLAKLERAILHANKRFEIEQRMHMSYLEVKKMAEMDPLTGLSNRYHFEEMLKVMIANNKRDGSNVALLALDLDNFKHVNDTMGHEAGDSVLKQSVKRIRSCLRNNEGFARLGGDEFAIILGNITHVEDASSVCNRVLNSFKLPFNIQGKEVICGVSIGVALCPVDSSDSQALLRCADIAMYRAKQNGKNGISFYEPHYQTEFNQRFIIHNALNNVLKNDSFRLFYQPIFCAKNGKLLGFEALIRWPEAEVFYTPDVFIPVAEQSKLIDGIGQWVIETAMNQLALWHQQFDANLTMSINISPVQLQNERLLSECQRALDANNVSASKIILEITETALIKDNSMVTHSLRVLSKYGFKIALDDFGMGFSSVAHLMDYPIDIVKLDKSMQATTQVSDKRLRVFEALALMLKTLDFIVVAEGVETESQMSLCQKFELDRLQGYLLGMPMDATKTDVFLAQQYQI</sequence>
<dbReference type="PANTHER" id="PTHR44757">
    <property type="entry name" value="DIGUANYLATE CYCLASE DGCP"/>
    <property type="match status" value="1"/>
</dbReference>
<dbReference type="EMBL" id="JBBMQS010000016">
    <property type="protein sequence ID" value="MEM5499653.1"/>
    <property type="molecule type" value="Genomic_DNA"/>
</dbReference>
<dbReference type="Pfam" id="PF00072">
    <property type="entry name" value="Response_reg"/>
    <property type="match status" value="1"/>
</dbReference>
<dbReference type="PANTHER" id="PTHR44757:SF2">
    <property type="entry name" value="BIOFILM ARCHITECTURE MAINTENANCE PROTEIN MBAA"/>
    <property type="match status" value="1"/>
</dbReference>
<dbReference type="Pfam" id="PF00990">
    <property type="entry name" value="GGDEF"/>
    <property type="match status" value="1"/>
</dbReference>
<dbReference type="Gene3D" id="3.30.70.270">
    <property type="match status" value="1"/>
</dbReference>
<evidence type="ECO:0000256" key="1">
    <source>
        <dbReference type="PROSITE-ProRule" id="PRU00169"/>
    </source>
</evidence>
<dbReference type="InterPro" id="IPR000160">
    <property type="entry name" value="GGDEF_dom"/>
</dbReference>
<dbReference type="InterPro" id="IPR001789">
    <property type="entry name" value="Sig_transdc_resp-reg_receiver"/>
</dbReference>
<dbReference type="InterPro" id="IPR029787">
    <property type="entry name" value="Nucleotide_cyclase"/>
</dbReference>
<dbReference type="PROSITE" id="PS50887">
    <property type="entry name" value="GGDEF"/>
    <property type="match status" value="1"/>
</dbReference>
<dbReference type="Gene3D" id="3.20.20.450">
    <property type="entry name" value="EAL domain"/>
    <property type="match status" value="1"/>
</dbReference>
<evidence type="ECO:0000259" key="4">
    <source>
        <dbReference type="PROSITE" id="PS50887"/>
    </source>
</evidence>
<dbReference type="SMART" id="SM00448">
    <property type="entry name" value="REC"/>
    <property type="match status" value="1"/>
</dbReference>
<dbReference type="SUPFAM" id="SSF141868">
    <property type="entry name" value="EAL domain-like"/>
    <property type="match status" value="1"/>
</dbReference>
<dbReference type="Pfam" id="PF00563">
    <property type="entry name" value="EAL"/>
    <property type="match status" value="1"/>
</dbReference>
<organism evidence="5 6">
    <name type="scientific">Paraglaciecola mesophila</name>
    <dbReference type="NCBI Taxonomy" id="197222"/>
    <lineage>
        <taxon>Bacteria</taxon>
        <taxon>Pseudomonadati</taxon>
        <taxon>Pseudomonadota</taxon>
        <taxon>Gammaproteobacteria</taxon>
        <taxon>Alteromonadales</taxon>
        <taxon>Alteromonadaceae</taxon>
        <taxon>Paraglaciecola</taxon>
    </lineage>
</organism>
<dbReference type="NCBIfam" id="TIGR00254">
    <property type="entry name" value="GGDEF"/>
    <property type="match status" value="1"/>
</dbReference>
<dbReference type="Proteomes" id="UP001461163">
    <property type="component" value="Unassembled WGS sequence"/>
</dbReference>
<feature type="domain" description="EAL" evidence="3">
    <location>
        <begin position="314"/>
        <end position="567"/>
    </location>
</feature>